<accession>H2XNZ5</accession>
<reference evidence="2" key="1">
    <citation type="journal article" date="2002" name="Science">
        <title>The draft genome of Ciona intestinalis: insights into chordate and vertebrate origins.</title>
        <authorList>
            <person name="Dehal P."/>
            <person name="Satou Y."/>
            <person name="Campbell R.K."/>
            <person name="Chapman J."/>
            <person name="Degnan B."/>
            <person name="De Tomaso A."/>
            <person name="Davidson B."/>
            <person name="Di Gregorio A."/>
            <person name="Gelpke M."/>
            <person name="Goodstein D.M."/>
            <person name="Harafuji N."/>
            <person name="Hastings K.E."/>
            <person name="Ho I."/>
            <person name="Hotta K."/>
            <person name="Huang W."/>
            <person name="Kawashima T."/>
            <person name="Lemaire P."/>
            <person name="Martinez D."/>
            <person name="Meinertzhagen I.A."/>
            <person name="Necula S."/>
            <person name="Nonaka M."/>
            <person name="Putnam N."/>
            <person name="Rash S."/>
            <person name="Saiga H."/>
            <person name="Satake M."/>
            <person name="Terry A."/>
            <person name="Yamada L."/>
            <person name="Wang H.G."/>
            <person name="Awazu S."/>
            <person name="Azumi K."/>
            <person name="Boore J."/>
            <person name="Branno M."/>
            <person name="Chin-Bow S."/>
            <person name="DeSantis R."/>
            <person name="Doyle S."/>
            <person name="Francino P."/>
            <person name="Keys D.N."/>
            <person name="Haga S."/>
            <person name="Hayashi H."/>
            <person name="Hino K."/>
            <person name="Imai K.S."/>
            <person name="Inaba K."/>
            <person name="Kano S."/>
            <person name="Kobayashi K."/>
            <person name="Kobayashi M."/>
            <person name="Lee B.I."/>
            <person name="Makabe K.W."/>
            <person name="Manohar C."/>
            <person name="Matassi G."/>
            <person name="Medina M."/>
            <person name="Mochizuki Y."/>
            <person name="Mount S."/>
            <person name="Morishita T."/>
            <person name="Miura S."/>
            <person name="Nakayama A."/>
            <person name="Nishizaka S."/>
            <person name="Nomoto H."/>
            <person name="Ohta F."/>
            <person name="Oishi K."/>
            <person name="Rigoutsos I."/>
            <person name="Sano M."/>
            <person name="Sasaki A."/>
            <person name="Sasakura Y."/>
            <person name="Shoguchi E."/>
            <person name="Shin-i T."/>
            <person name="Spagnuolo A."/>
            <person name="Stainier D."/>
            <person name="Suzuki M.M."/>
            <person name="Tassy O."/>
            <person name="Takatori N."/>
            <person name="Tokuoka M."/>
            <person name="Yagi K."/>
            <person name="Yoshizaki F."/>
            <person name="Wada S."/>
            <person name="Zhang C."/>
            <person name="Hyatt P.D."/>
            <person name="Larimer F."/>
            <person name="Detter C."/>
            <person name="Doggett N."/>
            <person name="Glavina T."/>
            <person name="Hawkins T."/>
            <person name="Richardson P."/>
            <person name="Lucas S."/>
            <person name="Kohara Y."/>
            <person name="Levine M."/>
            <person name="Satoh N."/>
            <person name="Rokhsar D.S."/>
        </authorList>
    </citation>
    <scope>NUCLEOTIDE SEQUENCE [LARGE SCALE GENOMIC DNA]</scope>
</reference>
<name>H2XNZ5_CIOIN</name>
<keyword evidence="2" id="KW-1185">Reference proteome</keyword>
<reference evidence="1" key="4">
    <citation type="submission" date="2025-09" db="UniProtKB">
        <authorList>
            <consortium name="Ensembl"/>
        </authorList>
    </citation>
    <scope>IDENTIFICATION</scope>
</reference>
<sequence>MNVTCFIFAWRDNDSCNKTGVLFHTDHHYTSRRRITLNIILSPLKSHCTIEKCIFVKYMNK</sequence>
<dbReference type="EMBL" id="EAAA01002281">
    <property type="status" value="NOT_ANNOTATED_CDS"/>
    <property type="molecule type" value="Genomic_DNA"/>
</dbReference>
<evidence type="ECO:0000313" key="1">
    <source>
        <dbReference type="Ensembl" id="ENSCINP00000031378.1"/>
    </source>
</evidence>
<dbReference type="InParanoid" id="H2XNZ5"/>
<reference evidence="1" key="3">
    <citation type="submission" date="2025-08" db="UniProtKB">
        <authorList>
            <consortium name="Ensembl"/>
        </authorList>
    </citation>
    <scope>IDENTIFICATION</scope>
</reference>
<organism evidence="1 2">
    <name type="scientific">Ciona intestinalis</name>
    <name type="common">Transparent sea squirt</name>
    <name type="synonym">Ascidia intestinalis</name>
    <dbReference type="NCBI Taxonomy" id="7719"/>
    <lineage>
        <taxon>Eukaryota</taxon>
        <taxon>Metazoa</taxon>
        <taxon>Chordata</taxon>
        <taxon>Tunicata</taxon>
        <taxon>Ascidiacea</taxon>
        <taxon>Phlebobranchia</taxon>
        <taxon>Cionidae</taxon>
        <taxon>Ciona</taxon>
    </lineage>
</organism>
<dbReference type="Proteomes" id="UP000008144">
    <property type="component" value="Chromosome 6"/>
</dbReference>
<dbReference type="AlphaFoldDB" id="H2XNZ5"/>
<reference evidence="1" key="2">
    <citation type="journal article" date="2008" name="Genome Biol.">
        <title>Improved genome assembly and evidence-based global gene model set for the chordate Ciona intestinalis: new insight into intron and operon populations.</title>
        <authorList>
            <person name="Satou Y."/>
            <person name="Mineta K."/>
            <person name="Ogasawara M."/>
            <person name="Sasakura Y."/>
            <person name="Shoguchi E."/>
            <person name="Ueno K."/>
            <person name="Yamada L."/>
            <person name="Matsumoto J."/>
            <person name="Wasserscheid J."/>
            <person name="Dewar K."/>
            <person name="Wiley G.B."/>
            <person name="Macmil S.L."/>
            <person name="Roe B.A."/>
            <person name="Zeller R.W."/>
            <person name="Hastings K.E."/>
            <person name="Lemaire P."/>
            <person name="Lindquist E."/>
            <person name="Endo T."/>
            <person name="Hotta K."/>
            <person name="Inaba K."/>
        </authorList>
    </citation>
    <scope>NUCLEOTIDE SEQUENCE [LARGE SCALE GENOMIC DNA]</scope>
    <source>
        <strain evidence="1">wild type</strain>
    </source>
</reference>
<proteinExistence type="predicted"/>
<dbReference type="HOGENOM" id="CLU_2921908_0_0_1"/>
<evidence type="ECO:0000313" key="2">
    <source>
        <dbReference type="Proteomes" id="UP000008144"/>
    </source>
</evidence>
<protein>
    <submittedName>
        <fullName evidence="1">Uncharacterized protein</fullName>
    </submittedName>
</protein>
<dbReference type="Ensembl" id="ENSCINT00000034167.1">
    <property type="protein sequence ID" value="ENSCINP00000031378.1"/>
    <property type="gene ID" value="ENSCING00000020762.1"/>
</dbReference>